<dbReference type="InterPro" id="IPR058498">
    <property type="entry name" value="DUF8185"/>
</dbReference>
<gene>
    <name evidence="3" type="ORF">ABEG17_01445</name>
</gene>
<feature type="domain" description="DUF8010" evidence="1">
    <location>
        <begin position="2"/>
        <end position="102"/>
    </location>
</feature>
<dbReference type="AlphaFoldDB" id="A0AAU7JVX5"/>
<sequence length="209" mass="21349">MDLRFPDAPGLDDLRTYVARAKAADDDGAIRLQAAGATLAAYVGILPGSGLMGEGAVIGLRVMPLAEPADVDTTVSLASVTDRLAREGSGSTTLPLPPTTVSVGWAAMAPPRSGWERVGAVSAEDVYTVAREGIAEVASGAPADAGSQAVTALRRHVWGRLTTTTPPVPAGGAFAAHVLGFAAPGSEVTVWTCGRWTRLSTPAGHVLIR</sequence>
<organism evidence="3">
    <name type="scientific">Pedococcus sp. KACC 23699</name>
    <dbReference type="NCBI Taxonomy" id="3149228"/>
    <lineage>
        <taxon>Bacteria</taxon>
        <taxon>Bacillati</taxon>
        <taxon>Actinomycetota</taxon>
        <taxon>Actinomycetes</taxon>
        <taxon>Micrococcales</taxon>
        <taxon>Intrasporangiaceae</taxon>
        <taxon>Pedococcus</taxon>
    </lineage>
</organism>
<protein>
    <submittedName>
        <fullName evidence="3">Uncharacterized protein</fullName>
    </submittedName>
</protein>
<reference evidence="3" key="1">
    <citation type="submission" date="2024-05" db="EMBL/GenBank/DDBJ databases">
        <authorList>
            <person name="Kim S."/>
            <person name="Heo J."/>
            <person name="Choi H."/>
            <person name="Choi Y."/>
            <person name="Kwon S.-W."/>
            <person name="Kim Y."/>
        </authorList>
    </citation>
    <scope>NUCLEOTIDE SEQUENCE</scope>
    <source>
        <strain evidence="3">KACC 23699</strain>
    </source>
</reference>
<dbReference type="Pfam" id="PF26035">
    <property type="entry name" value="DUF8010"/>
    <property type="match status" value="1"/>
</dbReference>
<feature type="domain" description="DUF8185" evidence="2">
    <location>
        <begin position="110"/>
        <end position="209"/>
    </location>
</feature>
<dbReference type="InterPro" id="IPR058323">
    <property type="entry name" value="DUF8010"/>
</dbReference>
<name>A0AAU7JVX5_9MICO</name>
<dbReference type="Pfam" id="PF26572">
    <property type="entry name" value="DUF8185"/>
    <property type="match status" value="1"/>
</dbReference>
<dbReference type="EMBL" id="CP157483">
    <property type="protein sequence ID" value="XBO44019.1"/>
    <property type="molecule type" value="Genomic_DNA"/>
</dbReference>
<dbReference type="RefSeq" id="WP_406831476.1">
    <property type="nucleotide sequence ID" value="NZ_CP157483.1"/>
</dbReference>
<evidence type="ECO:0000259" key="1">
    <source>
        <dbReference type="Pfam" id="PF26035"/>
    </source>
</evidence>
<evidence type="ECO:0000259" key="2">
    <source>
        <dbReference type="Pfam" id="PF26572"/>
    </source>
</evidence>
<evidence type="ECO:0000313" key="3">
    <source>
        <dbReference type="EMBL" id="XBO44019.1"/>
    </source>
</evidence>
<proteinExistence type="predicted"/>
<accession>A0AAU7JVX5</accession>